<dbReference type="Gene3D" id="2.115.10.20">
    <property type="entry name" value="Glycosyl hydrolase domain, family 43"/>
    <property type="match status" value="2"/>
</dbReference>
<dbReference type="InterPro" id="IPR023296">
    <property type="entry name" value="Glyco_hydro_beta-prop_sf"/>
</dbReference>
<dbReference type="EMBL" id="BAAAOF010000004">
    <property type="protein sequence ID" value="GAA1929761.1"/>
    <property type="molecule type" value="Genomic_DNA"/>
</dbReference>
<comment type="caution">
    <text evidence="5">The sequence shown here is derived from an EMBL/GenBank/DDBJ whole genome shotgun (WGS) entry which is preliminary data.</text>
</comment>
<dbReference type="PANTHER" id="PTHR35279">
    <property type="match status" value="1"/>
</dbReference>
<protein>
    <recommendedName>
        <fullName evidence="4">Glycosyl hydrolase family 32 N-terminal domain-containing protein</fullName>
    </recommendedName>
</protein>
<organism evidence="5 6">
    <name type="scientific">Microbacterium aoyamense</name>
    <dbReference type="NCBI Taxonomy" id="344166"/>
    <lineage>
        <taxon>Bacteria</taxon>
        <taxon>Bacillati</taxon>
        <taxon>Actinomycetota</taxon>
        <taxon>Actinomycetes</taxon>
        <taxon>Micrococcales</taxon>
        <taxon>Microbacteriaceae</taxon>
        <taxon>Microbacterium</taxon>
    </lineage>
</organism>
<comment type="similarity">
    <text evidence="1">Belongs to the glycosyl hydrolase 32 family.</text>
</comment>
<evidence type="ECO:0000256" key="1">
    <source>
        <dbReference type="ARBA" id="ARBA00009902"/>
    </source>
</evidence>
<dbReference type="SUPFAM" id="SSF75005">
    <property type="entry name" value="Arabinanase/levansucrase/invertase"/>
    <property type="match status" value="1"/>
</dbReference>
<evidence type="ECO:0000259" key="4">
    <source>
        <dbReference type="Pfam" id="PF00251"/>
    </source>
</evidence>
<dbReference type="Pfam" id="PF00251">
    <property type="entry name" value="Glyco_hydro_32N"/>
    <property type="match status" value="1"/>
</dbReference>
<proteinExistence type="inferred from homology"/>
<evidence type="ECO:0000313" key="6">
    <source>
        <dbReference type="Proteomes" id="UP001501343"/>
    </source>
</evidence>
<sequence>MTDTLTSPDYSVERVATPVRESVHVVLPSFVDGAFDSLAVDCPFVFSVDGRHGMTYVGWDGVGYQTAVAWRDESGSWGRGEVVFPRDPADPLREFNAAMTSIVRDNDLRSPGELRSIDGWYYGTFHAYPGSGYETGPASIGFARSRDLMSWERVGGVLSPADADAGQWERGGLYKSWLMEHDGLFYVFYNAKDVDDYGSVVVPPPWIEQTGVAVSSDLVSWKRLSSTPVLPVGPAGAFDERFASDPCVLRDGDTWVMFYFGLAADGHAREGFAVSSDLVTWTKSSSVLIDVGMTGAIDALYAHKPAVITWDGRLEHYYTAVSLLESPVVVGQHLQHELRGIARATDRA</sequence>
<reference evidence="6" key="1">
    <citation type="journal article" date="2019" name="Int. J. Syst. Evol. Microbiol.">
        <title>The Global Catalogue of Microorganisms (GCM) 10K type strain sequencing project: providing services to taxonomists for standard genome sequencing and annotation.</title>
        <authorList>
            <consortium name="The Broad Institute Genomics Platform"/>
            <consortium name="The Broad Institute Genome Sequencing Center for Infectious Disease"/>
            <person name="Wu L."/>
            <person name="Ma J."/>
        </authorList>
    </citation>
    <scope>NUCLEOTIDE SEQUENCE [LARGE SCALE GENOMIC DNA]</scope>
    <source>
        <strain evidence="6">JCM 14900</strain>
    </source>
</reference>
<keyword evidence="3" id="KW-0326">Glycosidase</keyword>
<keyword evidence="6" id="KW-1185">Reference proteome</keyword>
<evidence type="ECO:0000313" key="5">
    <source>
        <dbReference type="EMBL" id="GAA1929761.1"/>
    </source>
</evidence>
<gene>
    <name evidence="5" type="ORF">GCM10009775_22290</name>
</gene>
<evidence type="ECO:0000256" key="2">
    <source>
        <dbReference type="ARBA" id="ARBA00022801"/>
    </source>
</evidence>
<dbReference type="Proteomes" id="UP001501343">
    <property type="component" value="Unassembled WGS sequence"/>
</dbReference>
<dbReference type="PANTHER" id="PTHR35279:SF1">
    <property type="entry name" value="ARABINANASE_LEVANSUCRASE_INVERTASE"/>
    <property type="match status" value="1"/>
</dbReference>
<accession>A0ABP5B6I9</accession>
<dbReference type="InterPro" id="IPR013148">
    <property type="entry name" value="Glyco_hydro_32_N"/>
</dbReference>
<evidence type="ECO:0000256" key="3">
    <source>
        <dbReference type="ARBA" id="ARBA00023295"/>
    </source>
</evidence>
<keyword evidence="2" id="KW-0378">Hydrolase</keyword>
<dbReference type="RefSeq" id="WP_248148365.1">
    <property type="nucleotide sequence ID" value="NZ_BAAAOF010000004.1"/>
</dbReference>
<feature type="domain" description="Glycosyl hydrolase family 32 N-terminal" evidence="4">
    <location>
        <begin position="111"/>
        <end position="288"/>
    </location>
</feature>
<name>A0ABP5B6I9_9MICO</name>